<comment type="caution">
    <text evidence="1">The sequence shown here is derived from an EMBL/GenBank/DDBJ whole genome shotgun (WGS) entry which is preliminary data.</text>
</comment>
<evidence type="ECO:0000313" key="1">
    <source>
        <dbReference type="EMBL" id="KKL51570.1"/>
    </source>
</evidence>
<reference evidence="1" key="1">
    <citation type="journal article" date="2015" name="Nature">
        <title>Complex archaea that bridge the gap between prokaryotes and eukaryotes.</title>
        <authorList>
            <person name="Spang A."/>
            <person name="Saw J.H."/>
            <person name="Jorgensen S.L."/>
            <person name="Zaremba-Niedzwiedzka K."/>
            <person name="Martijn J."/>
            <person name="Lind A.E."/>
            <person name="van Eijk R."/>
            <person name="Schleper C."/>
            <person name="Guy L."/>
            <person name="Ettema T.J."/>
        </authorList>
    </citation>
    <scope>NUCLEOTIDE SEQUENCE</scope>
</reference>
<dbReference type="EMBL" id="LAZR01032202">
    <property type="protein sequence ID" value="KKL51570.1"/>
    <property type="molecule type" value="Genomic_DNA"/>
</dbReference>
<name>A0A0F9F2U6_9ZZZZ</name>
<accession>A0A0F9F2U6</accession>
<sequence length="217" mass="25071">MAIRIDKTGNRYGRLIIIGLSHIVNGVVHWRVRCDCGNNKIVLDGNIVAGKTKSCGCFEGNVKKHGMSDTRIYTTWTQMKSRCSNKNTLGFKYYGGRGVKVCKRWLKFENFLEDMGERPKEMSIERIDNKGNYEPSNCKWATIIEQANNTRRNVSLEYKSECLNMTQWARKLGISRACIWNRVKRNLPQDVIFSNKKFKAWEAKALKTKDIEYSLVS</sequence>
<organism evidence="1">
    <name type="scientific">marine sediment metagenome</name>
    <dbReference type="NCBI Taxonomy" id="412755"/>
    <lineage>
        <taxon>unclassified sequences</taxon>
        <taxon>metagenomes</taxon>
        <taxon>ecological metagenomes</taxon>
    </lineage>
</organism>
<protein>
    <submittedName>
        <fullName evidence="1">Uncharacterized protein</fullName>
    </submittedName>
</protein>
<dbReference type="AlphaFoldDB" id="A0A0F9F2U6"/>
<gene>
    <name evidence="1" type="ORF">LCGC14_2294180</name>
</gene>
<proteinExistence type="predicted"/>